<name>A0ABP0L0E5_9DINO</name>
<dbReference type="EMBL" id="CAXAMM010013935">
    <property type="protein sequence ID" value="CAK9032549.1"/>
    <property type="molecule type" value="Genomic_DNA"/>
</dbReference>
<dbReference type="Proteomes" id="UP001642464">
    <property type="component" value="Unassembled WGS sequence"/>
</dbReference>
<feature type="region of interest" description="Disordered" evidence="1">
    <location>
        <begin position="893"/>
        <end position="934"/>
    </location>
</feature>
<reference evidence="2 3" key="1">
    <citation type="submission" date="2024-02" db="EMBL/GenBank/DDBJ databases">
        <authorList>
            <person name="Chen Y."/>
            <person name="Shah S."/>
            <person name="Dougan E. K."/>
            <person name="Thang M."/>
            <person name="Chan C."/>
        </authorList>
    </citation>
    <scope>NUCLEOTIDE SEQUENCE [LARGE SCALE GENOMIC DNA]</scope>
</reference>
<keyword evidence="3" id="KW-1185">Reference proteome</keyword>
<gene>
    <name evidence="2" type="ORF">SCF082_LOCUS20118</name>
</gene>
<comment type="caution">
    <text evidence="2">The sequence shown here is derived from an EMBL/GenBank/DDBJ whole genome shotgun (WGS) entry which is preliminary data.</text>
</comment>
<evidence type="ECO:0000313" key="3">
    <source>
        <dbReference type="Proteomes" id="UP001642464"/>
    </source>
</evidence>
<evidence type="ECO:0000256" key="1">
    <source>
        <dbReference type="SAM" id="MobiDB-lite"/>
    </source>
</evidence>
<protein>
    <submittedName>
        <fullName evidence="2">Uncharacterized protein</fullName>
    </submittedName>
</protein>
<evidence type="ECO:0000313" key="2">
    <source>
        <dbReference type="EMBL" id="CAK9032549.1"/>
    </source>
</evidence>
<sequence>MDRDDAAAPTGASASAAGRCVRVVLEEVVRDEASRDVVAALLWDPLAAVVDCVAGRGPAEVVVVAAPDDDALRLARQLAGECKAGRVSVVVVEALGDAFRGGESPQGCRTWRLPSGSVPARTFEDLQQLPLDGPFAAEIAEGEDVGQALARIRVAQLHENFAVWKQPRDDEACARELAQQGLLHSVAGHVNTLRLPQGWLEQSKIWLEGARLQGVPDPEHPFDAAKPRPVLLIAPVQRSKQLKALGEMLVSSSLGLCHAHSPHGVLISPSQQLRQTKQWTKFVSNKLRKTACRTRVVPADWVPVHDGLVEMAAYLYAIETLSEYRFALFVSLDLNVLFRATWRDLEPMALGVIMRDRARFMPEVQEMAGPLESRFSLSKKREMLTRDNLVRVTCPAVRGVLIAKGERLSEERLASQELSPGKVLTVAHVREALGQPERVRDVLWKATQAGTIQRAWDFLLLQALEHSELGLHHVPLYVTDLEDRTMVERGLFYSPELSRSVLDAGHSDIYWPLVEERMDRSVLIFGGKVSLPKPEQDMLDCTKQLHADGNLGFNAARTWNEAAHSRGFKKVISVLEILKGDIVGSGKRRQENQQQQSATPVILVMIGSCGDLNFIHTHLDPAGHSPLVDLQVVVMVDMELWEKMCSRHSSRGLQRLSKDFANVHVVPQEFSVHASWGGFSLLAMELIGYLWTLANFPAVSHIALVSANSIPLRTPKELTACLQPGVPVVDLRPTSHDRHSMRHWKHAFSDCGRGIIIRKKSRVLPDHAWVRKIVQGQVFKGDQWKVMDTGTLRRVFYGDLATTFQEYLAFYDFTLIPDESLLANFFAEHLPGIVPHTSMFREFLPNNPSPRTFNVHNHPFVKIRAQDPCFPMFGRKVKTPKDLKSILAQLFRPPTAAPTTSPTRHPTTASDGAFSTAPSPSQSDSDGDERQVHD</sequence>
<accession>A0ABP0L0E5</accession>
<proteinExistence type="predicted"/>
<organism evidence="2 3">
    <name type="scientific">Durusdinium trenchii</name>
    <dbReference type="NCBI Taxonomy" id="1381693"/>
    <lineage>
        <taxon>Eukaryota</taxon>
        <taxon>Sar</taxon>
        <taxon>Alveolata</taxon>
        <taxon>Dinophyceae</taxon>
        <taxon>Suessiales</taxon>
        <taxon>Symbiodiniaceae</taxon>
        <taxon>Durusdinium</taxon>
    </lineage>
</organism>
<feature type="compositionally biased region" description="Low complexity" evidence="1">
    <location>
        <begin position="893"/>
        <end position="910"/>
    </location>
</feature>